<evidence type="ECO:0000313" key="8">
    <source>
        <dbReference type="EMBL" id="NED94061.1"/>
    </source>
</evidence>
<dbReference type="EMBL" id="JAAGOB010000001">
    <property type="protein sequence ID" value="NED94061.1"/>
    <property type="molecule type" value="Genomic_DNA"/>
</dbReference>
<feature type="transmembrane region" description="Helical" evidence="6">
    <location>
        <begin position="112"/>
        <end position="130"/>
    </location>
</feature>
<keyword evidence="4 6" id="KW-1133">Transmembrane helix</keyword>
<dbReference type="Pfam" id="PF06271">
    <property type="entry name" value="RDD"/>
    <property type="match status" value="1"/>
</dbReference>
<proteinExistence type="predicted"/>
<dbReference type="PANTHER" id="PTHR36115">
    <property type="entry name" value="PROLINE-RICH ANTIGEN HOMOLOG-RELATED"/>
    <property type="match status" value="1"/>
</dbReference>
<evidence type="ECO:0000256" key="6">
    <source>
        <dbReference type="SAM" id="Phobius"/>
    </source>
</evidence>
<dbReference type="InterPro" id="IPR010432">
    <property type="entry name" value="RDD"/>
</dbReference>
<dbReference type="AlphaFoldDB" id="A0A6N9YG77"/>
<protein>
    <submittedName>
        <fullName evidence="8">RDD family protein</fullName>
    </submittedName>
</protein>
<keyword evidence="3 6" id="KW-0812">Transmembrane</keyword>
<reference evidence="8 9" key="1">
    <citation type="submission" date="2020-02" db="EMBL/GenBank/DDBJ databases">
        <authorList>
            <person name="Li X.-J."/>
            <person name="Feng X.-M."/>
        </authorList>
    </citation>
    <scope>NUCLEOTIDE SEQUENCE [LARGE SCALE GENOMIC DNA]</scope>
    <source>
        <strain evidence="8 9">CGMCC 4.7225</strain>
    </source>
</reference>
<sequence>MTVVPRLRVTGHYAGAVSRAAGAALDVAIVLGSFTAGVAGLDLLARVVVGASLANDPAGPVSSIALAIWAFLYMYISLAIAGRTPGKGLVGLRVVAADGSTLPGRKALVRTLAFPLSAVIAGLGFAGIVLQREHRAMHDLIAGTAVVYDWGGRVAELPGPLSEFLARRAGAEYTAKPPRV</sequence>
<evidence type="ECO:0000259" key="7">
    <source>
        <dbReference type="Pfam" id="PF06271"/>
    </source>
</evidence>
<dbReference type="InterPro" id="IPR051791">
    <property type="entry name" value="Pra-immunoreactive"/>
</dbReference>
<accession>A0A6N9YG77</accession>
<feature type="domain" description="RDD" evidence="7">
    <location>
        <begin position="13"/>
        <end position="143"/>
    </location>
</feature>
<gene>
    <name evidence="8" type="ORF">G1H11_01920</name>
</gene>
<comment type="caution">
    <text evidence="8">The sequence shown here is derived from an EMBL/GenBank/DDBJ whole genome shotgun (WGS) entry which is preliminary data.</text>
</comment>
<feature type="transmembrane region" description="Helical" evidence="6">
    <location>
        <begin position="61"/>
        <end position="82"/>
    </location>
</feature>
<evidence type="ECO:0000256" key="1">
    <source>
        <dbReference type="ARBA" id="ARBA00004651"/>
    </source>
</evidence>
<keyword evidence="5 6" id="KW-0472">Membrane</keyword>
<dbReference type="RefSeq" id="WP_163815473.1">
    <property type="nucleotide sequence ID" value="NZ_JAAGOB010000001.1"/>
</dbReference>
<evidence type="ECO:0000256" key="4">
    <source>
        <dbReference type="ARBA" id="ARBA00022989"/>
    </source>
</evidence>
<dbReference type="Proteomes" id="UP000469185">
    <property type="component" value="Unassembled WGS sequence"/>
</dbReference>
<keyword evidence="9" id="KW-1185">Reference proteome</keyword>
<evidence type="ECO:0000256" key="5">
    <source>
        <dbReference type="ARBA" id="ARBA00023136"/>
    </source>
</evidence>
<name>A0A6N9YG77_9ACTN</name>
<dbReference type="GO" id="GO:0005886">
    <property type="term" value="C:plasma membrane"/>
    <property type="evidence" value="ECO:0007669"/>
    <property type="project" value="UniProtKB-SubCell"/>
</dbReference>
<evidence type="ECO:0000256" key="2">
    <source>
        <dbReference type="ARBA" id="ARBA00022475"/>
    </source>
</evidence>
<keyword evidence="2" id="KW-1003">Cell membrane</keyword>
<comment type="subcellular location">
    <subcellularLocation>
        <location evidence="1">Cell membrane</location>
        <topology evidence="1">Multi-pass membrane protein</topology>
    </subcellularLocation>
</comment>
<evidence type="ECO:0000256" key="3">
    <source>
        <dbReference type="ARBA" id="ARBA00022692"/>
    </source>
</evidence>
<feature type="transmembrane region" description="Helical" evidence="6">
    <location>
        <begin position="27"/>
        <end position="49"/>
    </location>
</feature>
<evidence type="ECO:0000313" key="9">
    <source>
        <dbReference type="Proteomes" id="UP000469185"/>
    </source>
</evidence>
<organism evidence="8 9">
    <name type="scientific">Phytoactinopolyspora alkaliphila</name>
    <dbReference type="NCBI Taxonomy" id="1783498"/>
    <lineage>
        <taxon>Bacteria</taxon>
        <taxon>Bacillati</taxon>
        <taxon>Actinomycetota</taxon>
        <taxon>Actinomycetes</taxon>
        <taxon>Jiangellales</taxon>
        <taxon>Jiangellaceae</taxon>
        <taxon>Phytoactinopolyspora</taxon>
    </lineage>
</organism>